<dbReference type="InterPro" id="IPR038731">
    <property type="entry name" value="RgtA/B/C-like"/>
</dbReference>
<name>A0A433Y5F0_9BACL</name>
<dbReference type="EMBL" id="RZNY01000017">
    <property type="protein sequence ID" value="RUT43819.1"/>
    <property type="molecule type" value="Genomic_DNA"/>
</dbReference>
<keyword evidence="5 8" id="KW-0812">Transmembrane</keyword>
<feature type="transmembrane region" description="Helical" evidence="8">
    <location>
        <begin position="133"/>
        <end position="149"/>
    </location>
</feature>
<organism evidence="10 11">
    <name type="scientific">Paenibacillus anaericanus</name>
    <dbReference type="NCBI Taxonomy" id="170367"/>
    <lineage>
        <taxon>Bacteria</taxon>
        <taxon>Bacillati</taxon>
        <taxon>Bacillota</taxon>
        <taxon>Bacilli</taxon>
        <taxon>Bacillales</taxon>
        <taxon>Paenibacillaceae</taxon>
        <taxon>Paenibacillus</taxon>
    </lineage>
</organism>
<evidence type="ECO:0000256" key="7">
    <source>
        <dbReference type="ARBA" id="ARBA00023136"/>
    </source>
</evidence>
<evidence type="ECO:0000256" key="5">
    <source>
        <dbReference type="ARBA" id="ARBA00022692"/>
    </source>
</evidence>
<keyword evidence="4" id="KW-0808">Transferase</keyword>
<comment type="caution">
    <text evidence="10">The sequence shown here is derived from an EMBL/GenBank/DDBJ whole genome shotgun (WGS) entry which is preliminary data.</text>
</comment>
<dbReference type="PANTHER" id="PTHR33908:SF11">
    <property type="entry name" value="MEMBRANE PROTEIN"/>
    <property type="match status" value="1"/>
</dbReference>
<gene>
    <name evidence="10" type="ORF">EJP82_19155</name>
</gene>
<dbReference type="GO" id="GO:0009103">
    <property type="term" value="P:lipopolysaccharide biosynthetic process"/>
    <property type="evidence" value="ECO:0007669"/>
    <property type="project" value="UniProtKB-ARBA"/>
</dbReference>
<feature type="transmembrane region" description="Helical" evidence="8">
    <location>
        <begin position="185"/>
        <end position="215"/>
    </location>
</feature>
<feature type="transmembrane region" description="Helical" evidence="8">
    <location>
        <begin position="358"/>
        <end position="374"/>
    </location>
</feature>
<keyword evidence="11" id="KW-1185">Reference proteome</keyword>
<evidence type="ECO:0000259" key="9">
    <source>
        <dbReference type="Pfam" id="PF13231"/>
    </source>
</evidence>
<keyword evidence="3" id="KW-0328">Glycosyltransferase</keyword>
<evidence type="ECO:0000256" key="1">
    <source>
        <dbReference type="ARBA" id="ARBA00004651"/>
    </source>
</evidence>
<evidence type="ECO:0000256" key="2">
    <source>
        <dbReference type="ARBA" id="ARBA00022475"/>
    </source>
</evidence>
<evidence type="ECO:0000313" key="10">
    <source>
        <dbReference type="EMBL" id="RUT43819.1"/>
    </source>
</evidence>
<feature type="transmembrane region" description="Helical" evidence="8">
    <location>
        <begin position="245"/>
        <end position="267"/>
    </location>
</feature>
<protein>
    <recommendedName>
        <fullName evidence="9">Glycosyltransferase RgtA/B/C/D-like domain-containing protein</fullName>
    </recommendedName>
</protein>
<accession>A0A433Y5F0</accession>
<keyword evidence="7 8" id="KW-0472">Membrane</keyword>
<dbReference type="GO" id="GO:0005886">
    <property type="term" value="C:plasma membrane"/>
    <property type="evidence" value="ECO:0007669"/>
    <property type="project" value="UniProtKB-SubCell"/>
</dbReference>
<feature type="transmembrane region" description="Helical" evidence="8">
    <location>
        <begin position="222"/>
        <end position="239"/>
    </location>
</feature>
<evidence type="ECO:0000256" key="4">
    <source>
        <dbReference type="ARBA" id="ARBA00022679"/>
    </source>
</evidence>
<proteinExistence type="predicted"/>
<feature type="domain" description="Glycosyltransferase RgtA/B/C/D-like" evidence="9">
    <location>
        <begin position="87"/>
        <end position="238"/>
    </location>
</feature>
<sequence>MLEKFILKDDKLLMNKPSDSSIFARKALPFLILIFVLAILLRSLFVFVTGTQDFLEGDGGNYYTMIQQLAQDHVYSYGSEDPNSRVTPGFPIFAYIVLSVSSFNIDLYKWVQILIGAATILPVYYFIKANTRAVYGLIGALFVALYPPFIYMTGLFLTETLFVFLLALFFASWQRMWNKPSLWNIILNAALLSWGILTRPGMLPIIFIAALFLVLSKSKRRILFPYLLTVAVCFLPWVLRNYIVLHEFTILAAGSGNALLAGAFPYFKESANYTEMYALGLSQSQYGMRVILNGLSDQFFYYLGWFSYGKLYYLFSNMWVSSSLNFPKLYVYGGVLLHYGITACSIPALLYLLIKKNFMAFCFTGMLLFQLLFIPTARYGAPFFILTVMSVGLAAYSLQKGTKQVVTLKKMTD</sequence>
<dbReference type="InterPro" id="IPR050297">
    <property type="entry name" value="LipidA_mod_glycosyltrf_83"/>
</dbReference>
<dbReference type="OrthoDB" id="136232at2"/>
<feature type="transmembrane region" description="Helical" evidence="8">
    <location>
        <begin position="380"/>
        <end position="398"/>
    </location>
</feature>
<feature type="transmembrane region" description="Helical" evidence="8">
    <location>
        <begin position="27"/>
        <end position="48"/>
    </location>
</feature>
<dbReference type="Proteomes" id="UP000279446">
    <property type="component" value="Unassembled WGS sequence"/>
</dbReference>
<evidence type="ECO:0000256" key="6">
    <source>
        <dbReference type="ARBA" id="ARBA00022989"/>
    </source>
</evidence>
<dbReference type="GO" id="GO:0016763">
    <property type="term" value="F:pentosyltransferase activity"/>
    <property type="evidence" value="ECO:0007669"/>
    <property type="project" value="TreeGrafter"/>
</dbReference>
<keyword evidence="2" id="KW-1003">Cell membrane</keyword>
<dbReference type="Pfam" id="PF13231">
    <property type="entry name" value="PMT_2"/>
    <property type="match status" value="1"/>
</dbReference>
<keyword evidence="6 8" id="KW-1133">Transmembrane helix</keyword>
<dbReference type="AlphaFoldDB" id="A0A433Y5F0"/>
<evidence type="ECO:0000313" key="11">
    <source>
        <dbReference type="Proteomes" id="UP000279446"/>
    </source>
</evidence>
<feature type="transmembrane region" description="Helical" evidence="8">
    <location>
        <begin position="329"/>
        <end position="351"/>
    </location>
</feature>
<reference evidence="10 11" key="1">
    <citation type="submission" date="2018-12" db="EMBL/GenBank/DDBJ databases">
        <authorList>
            <person name="Sun L."/>
            <person name="Chen Z."/>
        </authorList>
    </citation>
    <scope>NUCLEOTIDE SEQUENCE [LARGE SCALE GENOMIC DNA]</scope>
    <source>
        <strain evidence="10 11">DSM 15890</strain>
    </source>
</reference>
<evidence type="ECO:0000256" key="8">
    <source>
        <dbReference type="SAM" id="Phobius"/>
    </source>
</evidence>
<comment type="subcellular location">
    <subcellularLocation>
        <location evidence="1">Cell membrane</location>
        <topology evidence="1">Multi-pass membrane protein</topology>
    </subcellularLocation>
</comment>
<evidence type="ECO:0000256" key="3">
    <source>
        <dbReference type="ARBA" id="ARBA00022676"/>
    </source>
</evidence>
<feature type="transmembrane region" description="Helical" evidence="8">
    <location>
        <begin position="110"/>
        <end position="127"/>
    </location>
</feature>
<dbReference type="PANTHER" id="PTHR33908">
    <property type="entry name" value="MANNOSYLTRANSFERASE YKCB-RELATED"/>
    <property type="match status" value="1"/>
</dbReference>